<dbReference type="AlphaFoldDB" id="A0A7J6T2J3"/>
<proteinExistence type="predicted"/>
<dbReference type="Proteomes" id="UP000574390">
    <property type="component" value="Unassembled WGS sequence"/>
</dbReference>
<accession>A0A7J6T2J3</accession>
<gene>
    <name evidence="1" type="ORF">FOZ62_014031</name>
</gene>
<evidence type="ECO:0000313" key="2">
    <source>
        <dbReference type="Proteomes" id="UP000574390"/>
    </source>
</evidence>
<name>A0A7J6T2J3_PEROL</name>
<evidence type="ECO:0000313" key="1">
    <source>
        <dbReference type="EMBL" id="KAF4739494.1"/>
    </source>
</evidence>
<sequence>MDMYKVAIEKRERGRIEELQKLEELQRAPTIVAEELLQQNDDSTPTPRTYEDDELLEVIRGQTNLWLRRRRIRLNTDSFDVIDNLGAGSYGRVFRVTLQDRNIERAILDRGPEGESVSSNDGPPKWVPLFPVEDPENETILRSSL</sequence>
<dbReference type="Gene3D" id="3.30.200.20">
    <property type="entry name" value="Phosphorylase Kinase, domain 1"/>
    <property type="match status" value="1"/>
</dbReference>
<dbReference type="EMBL" id="JABANM010010356">
    <property type="protein sequence ID" value="KAF4739494.1"/>
    <property type="molecule type" value="Genomic_DNA"/>
</dbReference>
<organism evidence="1 2">
    <name type="scientific">Perkinsus olseni</name>
    <name type="common">Perkinsus atlanticus</name>
    <dbReference type="NCBI Taxonomy" id="32597"/>
    <lineage>
        <taxon>Eukaryota</taxon>
        <taxon>Sar</taxon>
        <taxon>Alveolata</taxon>
        <taxon>Perkinsozoa</taxon>
        <taxon>Perkinsea</taxon>
        <taxon>Perkinsida</taxon>
        <taxon>Perkinsidae</taxon>
        <taxon>Perkinsus</taxon>
    </lineage>
</organism>
<protein>
    <recommendedName>
        <fullName evidence="3">Protein kinase domain-containing protein</fullName>
    </recommendedName>
</protein>
<comment type="caution">
    <text evidence="1">The sequence shown here is derived from an EMBL/GenBank/DDBJ whole genome shotgun (WGS) entry which is preliminary data.</text>
</comment>
<reference evidence="1 2" key="1">
    <citation type="submission" date="2020-04" db="EMBL/GenBank/DDBJ databases">
        <title>Perkinsus olseni comparative genomics.</title>
        <authorList>
            <person name="Bogema D.R."/>
        </authorList>
    </citation>
    <scope>NUCLEOTIDE SEQUENCE [LARGE SCALE GENOMIC DNA]</scope>
    <source>
        <strain evidence="1">ATCC PRA-205</strain>
    </source>
</reference>
<evidence type="ECO:0008006" key="3">
    <source>
        <dbReference type="Google" id="ProtNLM"/>
    </source>
</evidence>